<gene>
    <name evidence="1" type="ORF">BJ138DRAFT_1154374</name>
</gene>
<protein>
    <submittedName>
        <fullName evidence="1">Uncharacterized protein</fullName>
    </submittedName>
</protein>
<dbReference type="Proteomes" id="UP000790377">
    <property type="component" value="Unassembled WGS sequence"/>
</dbReference>
<evidence type="ECO:0000313" key="1">
    <source>
        <dbReference type="EMBL" id="KAH7909820.1"/>
    </source>
</evidence>
<sequence>MEEENQKPERNGYKVRAFSKAIQVIGILEHPVKSSTEVTQLKGIGDGISRRIEAHLHGTPYEETIDPAALSSKAEKKRQQQILKSLQTVSGVGPKTAKDLFEAGCTSIVEMHAPQYMELLSHTQKIGLRFHHHLQCPLSRHQAETISQFISENISAKFEIQLAGSYRRGASSSPDIEMLIFHPSHVHVPTPPPPAGESPKRRATTVFRNSYTPVREAQNSLLLRDVIAPLENKGLIAATSISGSKKWQGIVRIPEMVDGGWEERGSRLQQLRCDKGVYMRMDLTLVPMKSRGAALLALTGDSEFYTELGARASRLGMHLNEFGLWRWEPEESTTEGDVTSSNGKGYWAFLQGESESEIMRELGMEYVAPEKRNFGFLNGKASGKGRGRPRRIVE</sequence>
<comment type="caution">
    <text evidence="1">The sequence shown here is derived from an EMBL/GenBank/DDBJ whole genome shotgun (WGS) entry which is preliminary data.</text>
</comment>
<accession>A0ACB8A9U4</accession>
<keyword evidence="2" id="KW-1185">Reference proteome</keyword>
<evidence type="ECO:0000313" key="2">
    <source>
        <dbReference type="Proteomes" id="UP000790377"/>
    </source>
</evidence>
<dbReference type="EMBL" id="MU267740">
    <property type="protein sequence ID" value="KAH7909820.1"/>
    <property type="molecule type" value="Genomic_DNA"/>
</dbReference>
<proteinExistence type="predicted"/>
<organism evidence="1 2">
    <name type="scientific">Hygrophoropsis aurantiaca</name>
    <dbReference type="NCBI Taxonomy" id="72124"/>
    <lineage>
        <taxon>Eukaryota</taxon>
        <taxon>Fungi</taxon>
        <taxon>Dikarya</taxon>
        <taxon>Basidiomycota</taxon>
        <taxon>Agaricomycotina</taxon>
        <taxon>Agaricomycetes</taxon>
        <taxon>Agaricomycetidae</taxon>
        <taxon>Boletales</taxon>
        <taxon>Coniophorineae</taxon>
        <taxon>Hygrophoropsidaceae</taxon>
        <taxon>Hygrophoropsis</taxon>
    </lineage>
</organism>
<name>A0ACB8A9U4_9AGAM</name>
<reference evidence="1" key="1">
    <citation type="journal article" date="2021" name="New Phytol.">
        <title>Evolutionary innovations through gain and loss of genes in the ectomycorrhizal Boletales.</title>
        <authorList>
            <person name="Wu G."/>
            <person name="Miyauchi S."/>
            <person name="Morin E."/>
            <person name="Kuo A."/>
            <person name="Drula E."/>
            <person name="Varga T."/>
            <person name="Kohler A."/>
            <person name="Feng B."/>
            <person name="Cao Y."/>
            <person name="Lipzen A."/>
            <person name="Daum C."/>
            <person name="Hundley H."/>
            <person name="Pangilinan J."/>
            <person name="Johnson J."/>
            <person name="Barry K."/>
            <person name="LaButti K."/>
            <person name="Ng V."/>
            <person name="Ahrendt S."/>
            <person name="Min B."/>
            <person name="Choi I.G."/>
            <person name="Park H."/>
            <person name="Plett J.M."/>
            <person name="Magnuson J."/>
            <person name="Spatafora J.W."/>
            <person name="Nagy L.G."/>
            <person name="Henrissat B."/>
            <person name="Grigoriev I.V."/>
            <person name="Yang Z.L."/>
            <person name="Xu J."/>
            <person name="Martin F.M."/>
        </authorList>
    </citation>
    <scope>NUCLEOTIDE SEQUENCE</scope>
    <source>
        <strain evidence="1">ATCC 28755</strain>
    </source>
</reference>